<accession>A0A8R1TPQ6</accession>
<keyword evidence="2" id="KW-1185">Reference proteome</keyword>
<dbReference type="EnsemblMetazoa" id="OVOC1733.1">
    <property type="protein sequence ID" value="OVOC1733.1"/>
    <property type="gene ID" value="WBGene00238542"/>
</dbReference>
<evidence type="ECO:0000313" key="1">
    <source>
        <dbReference type="EnsemblMetazoa" id="OVOC1733.1"/>
    </source>
</evidence>
<dbReference type="Proteomes" id="UP000024404">
    <property type="component" value="Unassembled WGS sequence"/>
</dbReference>
<dbReference type="InterPro" id="IPR008936">
    <property type="entry name" value="Rho_GTPase_activation_prot"/>
</dbReference>
<dbReference type="EMBL" id="CMVM020000052">
    <property type="status" value="NOT_ANNOTATED_CDS"/>
    <property type="molecule type" value="Genomic_DNA"/>
</dbReference>
<reference evidence="2" key="1">
    <citation type="submission" date="2013-10" db="EMBL/GenBank/DDBJ databases">
        <title>Genome sequencing of Onchocerca volvulus.</title>
        <authorList>
            <person name="Cotton J."/>
            <person name="Tsai J."/>
            <person name="Stanley E."/>
            <person name="Tracey A."/>
            <person name="Holroyd N."/>
            <person name="Lustigman S."/>
            <person name="Berriman M."/>
        </authorList>
    </citation>
    <scope>NUCLEOTIDE SEQUENCE</scope>
</reference>
<name>A0A8R1TPQ6_ONCVO</name>
<dbReference type="AlphaFoldDB" id="A0A8R1TPQ6"/>
<dbReference type="Gene3D" id="1.10.506.10">
    <property type="entry name" value="GTPase Activation - p120gap, domain 1"/>
    <property type="match status" value="1"/>
</dbReference>
<proteinExistence type="predicted"/>
<protein>
    <submittedName>
        <fullName evidence="1">Uncharacterized protein</fullName>
    </submittedName>
</protein>
<reference evidence="1" key="2">
    <citation type="submission" date="2022-06" db="UniProtKB">
        <authorList>
            <consortium name="EnsemblMetazoa"/>
        </authorList>
    </citation>
    <scope>IDENTIFICATION</scope>
</reference>
<sequence>MIKFHYSIIYLSVLSDLFRTSVLPIYSYGMSNREMSLLALLLAKYLHEEIKQLKNPIDFRHTSSCAILQILIESYGKMESQRLQIAELNQNLNYTEYREKYFNLNPINLFESITAVKPKNINEALNNATVVKIFNNSKQFLIRWSTAYAEIIFGKITEYP</sequence>
<evidence type="ECO:0000313" key="2">
    <source>
        <dbReference type="Proteomes" id="UP000024404"/>
    </source>
</evidence>
<dbReference type="OMA" id="NDINYHE"/>
<organism evidence="1 2">
    <name type="scientific">Onchocerca volvulus</name>
    <dbReference type="NCBI Taxonomy" id="6282"/>
    <lineage>
        <taxon>Eukaryota</taxon>
        <taxon>Metazoa</taxon>
        <taxon>Ecdysozoa</taxon>
        <taxon>Nematoda</taxon>
        <taxon>Chromadorea</taxon>
        <taxon>Rhabditida</taxon>
        <taxon>Spirurina</taxon>
        <taxon>Spiruromorpha</taxon>
        <taxon>Filarioidea</taxon>
        <taxon>Onchocercidae</taxon>
        <taxon>Onchocerca</taxon>
    </lineage>
</organism>